<organism evidence="1 2">
    <name type="scientific">Rhodococcus erythropolis</name>
    <name type="common">Arthrobacter picolinophilus</name>
    <dbReference type="NCBI Taxonomy" id="1833"/>
    <lineage>
        <taxon>Bacteria</taxon>
        <taxon>Bacillati</taxon>
        <taxon>Actinomycetota</taxon>
        <taxon>Actinomycetes</taxon>
        <taxon>Mycobacteriales</taxon>
        <taxon>Nocardiaceae</taxon>
        <taxon>Rhodococcus</taxon>
        <taxon>Rhodococcus erythropolis group</taxon>
    </lineage>
</organism>
<dbReference type="GO" id="GO:0004806">
    <property type="term" value="F:triacylglycerol lipase activity"/>
    <property type="evidence" value="ECO:0007669"/>
    <property type="project" value="InterPro"/>
</dbReference>
<dbReference type="Proteomes" id="UP000627573">
    <property type="component" value="Unassembled WGS sequence"/>
</dbReference>
<gene>
    <name evidence="1" type="ORF">I3517_22930</name>
</gene>
<keyword evidence="2" id="KW-1185">Reference proteome</keyword>
<comment type="caution">
    <text evidence="1">The sequence shown here is derived from an EMBL/GenBank/DDBJ whole genome shotgun (WGS) entry which is preliminary data.</text>
</comment>
<dbReference type="InterPro" id="IPR029058">
    <property type="entry name" value="AB_hydrolase_fold"/>
</dbReference>
<dbReference type="Gene3D" id="1.10.260.130">
    <property type="match status" value="1"/>
</dbReference>
<evidence type="ECO:0000313" key="2">
    <source>
        <dbReference type="Proteomes" id="UP000627573"/>
    </source>
</evidence>
<dbReference type="SUPFAM" id="SSF53474">
    <property type="entry name" value="alpha/beta-Hydrolases"/>
    <property type="match status" value="1"/>
</dbReference>
<accession>A0A0E4AC89</accession>
<dbReference type="RefSeq" id="WP_020971110.1">
    <property type="nucleotide sequence ID" value="NZ_BHXB01000001.1"/>
</dbReference>
<name>A0A0E4AC89_RHOER</name>
<dbReference type="GO" id="GO:0016042">
    <property type="term" value="P:lipid catabolic process"/>
    <property type="evidence" value="ECO:0007669"/>
    <property type="project" value="InterPro"/>
</dbReference>
<proteinExistence type="predicted"/>
<dbReference type="EMBL" id="JAECSB010000079">
    <property type="protein sequence ID" value="MBH5145455.1"/>
    <property type="molecule type" value="Genomic_DNA"/>
</dbReference>
<evidence type="ECO:0000313" key="1">
    <source>
        <dbReference type="EMBL" id="MBH5145455.1"/>
    </source>
</evidence>
<dbReference type="KEGG" id="reb:XU06_26630"/>
<reference evidence="1 2" key="1">
    <citation type="submission" date="2020-12" db="EMBL/GenBank/DDBJ databases">
        <title>Draft genome sequence of furan degrading bacterial strain FUR100.</title>
        <authorList>
            <person name="Woiski C."/>
        </authorList>
    </citation>
    <scope>NUCLEOTIDE SEQUENCE [LARGE SCALE GENOMIC DNA]</scope>
    <source>
        <strain evidence="1 2">FUR100</strain>
    </source>
</reference>
<dbReference type="Pfam" id="PF03583">
    <property type="entry name" value="LIP"/>
    <property type="match status" value="1"/>
</dbReference>
<dbReference type="InterPro" id="IPR005152">
    <property type="entry name" value="Lipase_secreted"/>
</dbReference>
<dbReference type="Gene3D" id="3.40.50.1820">
    <property type="entry name" value="alpha/beta hydrolase"/>
    <property type="match status" value="1"/>
</dbReference>
<dbReference type="PANTHER" id="PTHR34853:SF1">
    <property type="entry name" value="LIPASE 5"/>
    <property type="match status" value="1"/>
</dbReference>
<protein>
    <submittedName>
        <fullName evidence="1">Lipase</fullName>
    </submittedName>
</protein>
<dbReference type="AlphaFoldDB" id="A0A0E4AC89"/>
<sequence length="442" mass="46372">MFDSTWRRWSWRAGTASALAVALFAVGSPAGAQETVDLADVFNPLVVKALQGADISTELTPLGLSSDDPWFDEPEIEPGTAPGTLLKARPVSVQVYQVRPDVVSAHQLMYTTTDHFGRQVISTGILMIPEDGTAPGDRKIIGYAEANDSLGANCAPSHQWTGGNQSDPAMFSALGPVAQMFGHGWAVMMSDVGNDGDTAPHPFSIGQFSGKATLDGVRAALALPEAGLESDTPVGIYGVAGGGVAAGFAAEQAHDYAPELNVQASAIQAMMIDPATFEETAAGGIGSGFVFSSILGFDAGYPDVRLDDHLTPIGHNVAAAFRASCQALYLGLPFVPFDVLLTNPAPRTIPALAAAYADNTLGKQAPASKLLISSCEDDFLVPFSEAEQLAQTYRADGGDVDLLPSQCGPLDYVTNLYKTVTDQLGMQDIAWLAKTFDEAEGK</sequence>
<dbReference type="PANTHER" id="PTHR34853">
    <property type="match status" value="1"/>
</dbReference>